<evidence type="ECO:0000256" key="11">
    <source>
        <dbReference type="PROSITE-ProRule" id="PRU00278"/>
    </source>
</evidence>
<dbReference type="Proteomes" id="UP001241056">
    <property type="component" value="Unassembled WGS sequence"/>
</dbReference>
<evidence type="ECO:0000256" key="6">
    <source>
        <dbReference type="ARBA" id="ARBA00023136"/>
    </source>
</evidence>
<keyword evidence="11" id="KW-0413">Isomerase</keyword>
<accession>A0ABT7SR97</accession>
<keyword evidence="5 12" id="KW-1133">Transmembrane helix</keyword>
<dbReference type="SUPFAM" id="SSF54534">
    <property type="entry name" value="FKBP-like"/>
    <property type="match status" value="1"/>
</dbReference>
<evidence type="ECO:0000256" key="8">
    <source>
        <dbReference type="ARBA" id="ARBA00038408"/>
    </source>
</evidence>
<comment type="similarity">
    <text evidence="8">Belongs to the PpiD chaperone family.</text>
</comment>
<keyword evidence="2" id="KW-1003">Cell membrane</keyword>
<dbReference type="InterPro" id="IPR023058">
    <property type="entry name" value="PPIase_PpiC_CS"/>
</dbReference>
<feature type="transmembrane region" description="Helical" evidence="12">
    <location>
        <begin position="12"/>
        <end position="34"/>
    </location>
</feature>
<dbReference type="RefSeq" id="WP_289411528.1">
    <property type="nucleotide sequence ID" value="NZ_JAUCDY010000015.1"/>
</dbReference>
<proteinExistence type="inferred from homology"/>
<sequence length="618" mass="68723">MLQNIRDRSTGWISKAIIGLIAVLLSFTGFEAIIRSASNSNNAAKVNGEEITLPELAQAKNLQNRRLTQQFGQDFDTSLFDDKLLTEMALKNLISRKLLLQGAQNSGFAASQASIDAFLLNAPEFQENGQFSAARYDQMLAQMGYGRLQFRQMLEQDMLLEQLQLGITASAFVTDKGVKAFAQLESQTRDFATLELQPDFGQISVTDEEVADFYQANLLSFMTPEKVAIEYVELSKNQLADRVEVSDEELQESYQQAVANLSEQRRAAHILFEVSAEQDELQALEKAKEAAQRLAQGESFAVLAKELSADIGSAEQGGDLGFAGLGIYESPFEEALFALSTDEVSEPVRTEYGWHLIKLTGVQAADALTFAEMKEGLLRDLRMDKVEQLFVELVQDLENLAYEAADLQQPAQELGLEIKHSSAFTREGGEGILANRSVIEAAFSPLVLEEGANSLLLELDDETIIVLRAKEHFKPEQIELAEVAASIKDVLTMQKAKEYTQEQGEALLADLRATKESVQQDWTSFEAVSRMHEDVEPQILQEVFRMPKPDKDTATYAGFSMQDGRYVIVRLTGVNTPDNALTAEELKSYKEVLASRQGQADFAAMTQQLEQEAKIERF</sequence>
<dbReference type="Pfam" id="PF00639">
    <property type="entry name" value="Rotamase"/>
    <property type="match status" value="1"/>
</dbReference>
<evidence type="ECO:0000256" key="4">
    <source>
        <dbReference type="ARBA" id="ARBA00022692"/>
    </source>
</evidence>
<keyword evidence="6 12" id="KW-0472">Membrane</keyword>
<dbReference type="PANTHER" id="PTHR47529:SF1">
    <property type="entry name" value="PERIPLASMIC CHAPERONE PPID"/>
    <property type="match status" value="1"/>
</dbReference>
<keyword evidence="3" id="KW-0997">Cell inner membrane</keyword>
<dbReference type="SUPFAM" id="SSF109998">
    <property type="entry name" value="Triger factor/SurA peptide-binding domain-like"/>
    <property type="match status" value="1"/>
</dbReference>
<dbReference type="InterPro" id="IPR027304">
    <property type="entry name" value="Trigger_fact/SurA_dom_sf"/>
</dbReference>
<keyword evidence="11" id="KW-0697">Rotamase</keyword>
<evidence type="ECO:0000256" key="9">
    <source>
        <dbReference type="ARBA" id="ARBA00040743"/>
    </source>
</evidence>
<evidence type="ECO:0000259" key="13">
    <source>
        <dbReference type="PROSITE" id="PS50198"/>
    </source>
</evidence>
<evidence type="ECO:0000256" key="1">
    <source>
        <dbReference type="ARBA" id="ARBA00004382"/>
    </source>
</evidence>
<dbReference type="InterPro" id="IPR046357">
    <property type="entry name" value="PPIase_dom_sf"/>
</dbReference>
<dbReference type="PANTHER" id="PTHR47529">
    <property type="entry name" value="PEPTIDYL-PROLYL CIS-TRANS ISOMERASE D"/>
    <property type="match status" value="1"/>
</dbReference>
<dbReference type="Pfam" id="PF13624">
    <property type="entry name" value="SurA_N_3"/>
    <property type="match status" value="1"/>
</dbReference>
<keyword evidence="15" id="KW-1185">Reference proteome</keyword>
<evidence type="ECO:0000256" key="5">
    <source>
        <dbReference type="ARBA" id="ARBA00022989"/>
    </source>
</evidence>
<evidence type="ECO:0000313" key="14">
    <source>
        <dbReference type="EMBL" id="MDM7858717.1"/>
    </source>
</evidence>
<dbReference type="PROSITE" id="PS50198">
    <property type="entry name" value="PPIC_PPIASE_2"/>
    <property type="match status" value="1"/>
</dbReference>
<comment type="subcellular location">
    <subcellularLocation>
        <location evidence="1">Cell inner membrane</location>
        <topology evidence="1">Single-pass type II membrane protein</topology>
        <orientation evidence="1">Periplasmic side</orientation>
    </subcellularLocation>
</comment>
<evidence type="ECO:0000256" key="3">
    <source>
        <dbReference type="ARBA" id="ARBA00022519"/>
    </source>
</evidence>
<dbReference type="InterPro" id="IPR052029">
    <property type="entry name" value="PpiD_chaperone"/>
</dbReference>
<evidence type="ECO:0000256" key="7">
    <source>
        <dbReference type="ARBA" id="ARBA00023186"/>
    </source>
</evidence>
<name>A0ABT7SR97_9GAMM</name>
<protein>
    <recommendedName>
        <fullName evidence="9">Periplasmic chaperone PpiD</fullName>
    </recommendedName>
    <alternativeName>
        <fullName evidence="10">Periplasmic folding chaperone</fullName>
    </alternativeName>
</protein>
<dbReference type="InterPro" id="IPR000297">
    <property type="entry name" value="PPIase_PpiC"/>
</dbReference>
<keyword evidence="7" id="KW-0143">Chaperone</keyword>
<organism evidence="14 15">
    <name type="scientific">Thiopseudomonas acetoxidans</name>
    <dbReference type="NCBI Taxonomy" id="3041622"/>
    <lineage>
        <taxon>Bacteria</taxon>
        <taxon>Pseudomonadati</taxon>
        <taxon>Pseudomonadota</taxon>
        <taxon>Gammaproteobacteria</taxon>
        <taxon>Pseudomonadales</taxon>
        <taxon>Pseudomonadaceae</taxon>
        <taxon>Thiopseudomonas</taxon>
    </lineage>
</organism>
<dbReference type="EMBL" id="JAUCDY010000015">
    <property type="protein sequence ID" value="MDM7858717.1"/>
    <property type="molecule type" value="Genomic_DNA"/>
</dbReference>
<feature type="domain" description="PpiC" evidence="13">
    <location>
        <begin position="262"/>
        <end position="361"/>
    </location>
</feature>
<gene>
    <name evidence="14" type="ORF">QEZ41_10620</name>
</gene>
<comment type="caution">
    <text evidence="14">The sequence shown here is derived from an EMBL/GenBank/DDBJ whole genome shotgun (WGS) entry which is preliminary data.</text>
</comment>
<dbReference type="Gene3D" id="3.10.50.40">
    <property type="match status" value="1"/>
</dbReference>
<evidence type="ECO:0000256" key="2">
    <source>
        <dbReference type="ARBA" id="ARBA00022475"/>
    </source>
</evidence>
<evidence type="ECO:0000256" key="12">
    <source>
        <dbReference type="SAM" id="Phobius"/>
    </source>
</evidence>
<evidence type="ECO:0000256" key="10">
    <source>
        <dbReference type="ARBA" id="ARBA00042775"/>
    </source>
</evidence>
<evidence type="ECO:0000313" key="15">
    <source>
        <dbReference type="Proteomes" id="UP001241056"/>
    </source>
</evidence>
<dbReference type="Gene3D" id="1.10.4030.10">
    <property type="entry name" value="Porin chaperone SurA, peptide-binding domain"/>
    <property type="match status" value="1"/>
</dbReference>
<dbReference type="PROSITE" id="PS01096">
    <property type="entry name" value="PPIC_PPIASE_1"/>
    <property type="match status" value="1"/>
</dbReference>
<reference evidence="14 15" key="1">
    <citation type="submission" date="2023-06" db="EMBL/GenBank/DDBJ databases">
        <title>Thiopseudomonas sp. CY1220 draft genome sequence.</title>
        <authorList>
            <person name="Zhao G."/>
            <person name="An M."/>
        </authorList>
    </citation>
    <scope>NUCLEOTIDE SEQUENCE [LARGE SCALE GENOMIC DNA]</scope>
    <source>
        <strain evidence="14 15">CY1220</strain>
    </source>
</reference>
<keyword evidence="4 12" id="KW-0812">Transmembrane</keyword>